<dbReference type="Proteomes" id="UP000886844">
    <property type="component" value="Unassembled WGS sequence"/>
</dbReference>
<keyword evidence="1" id="KW-0472">Membrane</keyword>
<dbReference type="InterPro" id="IPR012373">
    <property type="entry name" value="Ferrdict_sens_TM"/>
</dbReference>
<evidence type="ECO:0000313" key="4">
    <source>
        <dbReference type="EMBL" id="HIY69420.1"/>
    </source>
</evidence>
<feature type="domain" description="FecR protein" evidence="2">
    <location>
        <begin position="147"/>
        <end position="243"/>
    </location>
</feature>
<evidence type="ECO:0000313" key="5">
    <source>
        <dbReference type="Proteomes" id="UP000886844"/>
    </source>
</evidence>
<dbReference type="Pfam" id="PF16344">
    <property type="entry name" value="FecR_C"/>
    <property type="match status" value="1"/>
</dbReference>
<dbReference type="Gene3D" id="2.60.120.1440">
    <property type="match status" value="1"/>
</dbReference>
<sequence>MNRNEHQIPHREIDADEDELLDRLWEQTAGNESSHPVPNGFAELQERIRRRIRLRRIRRLACTGMAAAVVTAAVLLVGGPAPDAPDAFEQLAEMGVEIDRREVVMTTDDGQRMNLDEAARLERHETGEMALNTAHESIAIPAERRMKIEVPRGKEFHLTLADGTEVWLNAGSTFEYPASFEGASERLVTLTGEAFFDVQRDTCRPFRVEMPGGESIRVLGTRFNVHAYTESREHVTTLVEGRIAYRAAETSDYLELQPNQQVRLDCDTEKARIREVDAEVYAAWTEGWLWFEAEPLSELAERFERTYGIRIVVAEPLRNYTFSGKIRRERGIDYILDLLAGTTGIRCEVNDGVMYLR</sequence>
<reference evidence="4" key="2">
    <citation type="submission" date="2021-04" db="EMBL/GenBank/DDBJ databases">
        <authorList>
            <person name="Gilroy R."/>
        </authorList>
    </citation>
    <scope>NUCLEOTIDE SEQUENCE</scope>
    <source>
        <strain evidence="4">5134</strain>
    </source>
</reference>
<reference evidence="4" key="1">
    <citation type="journal article" date="2021" name="PeerJ">
        <title>Extensive microbial diversity within the chicken gut microbiome revealed by metagenomics and culture.</title>
        <authorList>
            <person name="Gilroy R."/>
            <person name="Ravi A."/>
            <person name="Getino M."/>
            <person name="Pursley I."/>
            <person name="Horton D.L."/>
            <person name="Alikhan N.F."/>
            <person name="Baker D."/>
            <person name="Gharbi K."/>
            <person name="Hall N."/>
            <person name="Watson M."/>
            <person name="Adriaenssens E.M."/>
            <person name="Foster-Nyarko E."/>
            <person name="Jarju S."/>
            <person name="Secka A."/>
            <person name="Antonio M."/>
            <person name="Oren A."/>
            <person name="Chaudhuri R.R."/>
            <person name="La Ragione R."/>
            <person name="Hildebrand F."/>
            <person name="Pallen M.J."/>
        </authorList>
    </citation>
    <scope>NUCLEOTIDE SEQUENCE</scope>
    <source>
        <strain evidence="4">5134</strain>
    </source>
</reference>
<feature type="domain" description="Protein FecR C-terminal" evidence="3">
    <location>
        <begin position="289"/>
        <end position="352"/>
    </location>
</feature>
<dbReference type="AlphaFoldDB" id="A0A9D1Z2C7"/>
<dbReference type="Pfam" id="PF04773">
    <property type="entry name" value="FecR"/>
    <property type="match status" value="1"/>
</dbReference>
<accession>A0A9D1Z2C7</accession>
<evidence type="ECO:0000259" key="3">
    <source>
        <dbReference type="Pfam" id="PF16344"/>
    </source>
</evidence>
<keyword evidence="1" id="KW-1133">Transmembrane helix</keyword>
<dbReference type="PANTHER" id="PTHR30273:SF2">
    <property type="entry name" value="PROTEIN FECR"/>
    <property type="match status" value="1"/>
</dbReference>
<dbReference type="GO" id="GO:0016989">
    <property type="term" value="F:sigma factor antagonist activity"/>
    <property type="evidence" value="ECO:0007669"/>
    <property type="project" value="TreeGrafter"/>
</dbReference>
<dbReference type="InterPro" id="IPR032508">
    <property type="entry name" value="FecR_C"/>
</dbReference>
<gene>
    <name evidence="4" type="ORF">H9828_08385</name>
</gene>
<keyword evidence="1" id="KW-0812">Transmembrane</keyword>
<protein>
    <submittedName>
        <fullName evidence="4">FecR domain-containing protein</fullName>
    </submittedName>
</protein>
<name>A0A9D1Z2C7_9BACT</name>
<evidence type="ECO:0000259" key="2">
    <source>
        <dbReference type="Pfam" id="PF04773"/>
    </source>
</evidence>
<organism evidence="4 5">
    <name type="scientific">Candidatus Alistipes intestinigallinarum</name>
    <dbReference type="NCBI Taxonomy" id="2838440"/>
    <lineage>
        <taxon>Bacteria</taxon>
        <taxon>Pseudomonadati</taxon>
        <taxon>Bacteroidota</taxon>
        <taxon>Bacteroidia</taxon>
        <taxon>Bacteroidales</taxon>
        <taxon>Rikenellaceae</taxon>
        <taxon>Alistipes</taxon>
    </lineage>
</organism>
<dbReference type="PANTHER" id="PTHR30273">
    <property type="entry name" value="PERIPLASMIC SIGNAL SENSOR AND SIGMA FACTOR ACTIVATOR FECR-RELATED"/>
    <property type="match status" value="1"/>
</dbReference>
<dbReference type="EMBL" id="DXDA01000065">
    <property type="protein sequence ID" value="HIY69420.1"/>
    <property type="molecule type" value="Genomic_DNA"/>
</dbReference>
<dbReference type="InterPro" id="IPR006860">
    <property type="entry name" value="FecR"/>
</dbReference>
<feature type="transmembrane region" description="Helical" evidence="1">
    <location>
        <begin position="57"/>
        <end position="78"/>
    </location>
</feature>
<dbReference type="Gene3D" id="3.55.50.30">
    <property type="match status" value="1"/>
</dbReference>
<proteinExistence type="predicted"/>
<comment type="caution">
    <text evidence="4">The sequence shown here is derived from an EMBL/GenBank/DDBJ whole genome shotgun (WGS) entry which is preliminary data.</text>
</comment>
<evidence type="ECO:0000256" key="1">
    <source>
        <dbReference type="SAM" id="Phobius"/>
    </source>
</evidence>
<dbReference type="PIRSF" id="PIRSF018266">
    <property type="entry name" value="FecR"/>
    <property type="match status" value="1"/>
</dbReference>